<dbReference type="SUPFAM" id="SSF69318">
    <property type="entry name" value="Integrin alpha N-terminal domain"/>
    <property type="match status" value="1"/>
</dbReference>
<dbReference type="OrthoDB" id="8198236at2"/>
<evidence type="ECO:0000256" key="4">
    <source>
        <dbReference type="ARBA" id="ARBA00022801"/>
    </source>
</evidence>
<sequence>MSLSSRSVRAVPASANRTVLRVDSLEDRLVPSLTIQFDYSHDTNGFFNDPARRADLQLAADTLASQITTTLPAITPNAAAGNTWNAVFPDPSTGATDETPNLTVPQGTIIVYVGGNTLAGTEAGEGGPGGYQAGGSTAWVSSIVNRGPIGYGSWGGAVTFDMNQNWYFGTDPNARPAGEIDFFSVATHELGHTLGIGTSTEWSSLVQNGHFVGADATALLGGSSPAVSADGDHFAENTYSPGPAGHNIVSMQPILNTTQRVYFSELDYAALADLGWQVTGQVSTTTSPVTVSPPATTSPPTTVPPTVPPVTTPGVIPGLAPGASVVPTGSGTTNSVTTSSNTTTPTADASTSATTSTNTTTSATDIGLPAGTPASQVAIVSGSGDGSIQVYLVGTNGQMTEVGGPLYPFPGFTGTVRAVAADLTGDGTADIVAGVGPGGGSQIAVLDGRTFTPAAAAFSAYESSFNGGVFLAAGDIGNTGKDDLIVTPDDGGGARVRILGLSNGQLASVVPDFFGINDPNFRGGARTAVADVNGDGMPDLIVVAGTGGGPRVSIINGATLLSGTHQDLVPDFFAFEPTLANGVYVSAGPVTGGGTDIVFGAGPGGGPRMLVVSAQTLMAEGSADALANPVYDTFVGSTSDRGGVRVAVKNGNVLAGSGSSPMVQVYTGTSSGSLTLAASTDPLAAATSDGIYVG</sequence>
<evidence type="ECO:0000313" key="9">
    <source>
        <dbReference type="Proteomes" id="UP000214646"/>
    </source>
</evidence>
<protein>
    <submittedName>
        <fullName evidence="8">Alkaline phosphatase</fullName>
    </submittedName>
</protein>
<dbReference type="GO" id="GO:0031012">
    <property type="term" value="C:extracellular matrix"/>
    <property type="evidence" value="ECO:0007669"/>
    <property type="project" value="InterPro"/>
</dbReference>
<evidence type="ECO:0000256" key="6">
    <source>
        <dbReference type="SAM" id="MobiDB-lite"/>
    </source>
</evidence>
<name>A0A225DP77_9BACT</name>
<keyword evidence="5" id="KW-0862">Zinc</keyword>
<dbReference type="GO" id="GO:0006508">
    <property type="term" value="P:proteolysis"/>
    <property type="evidence" value="ECO:0007669"/>
    <property type="project" value="UniProtKB-KW"/>
</dbReference>
<feature type="compositionally biased region" description="Low complexity" evidence="6">
    <location>
        <begin position="324"/>
        <end position="365"/>
    </location>
</feature>
<evidence type="ECO:0000259" key="7">
    <source>
        <dbReference type="Pfam" id="PF00413"/>
    </source>
</evidence>
<keyword evidence="3" id="KW-0732">Signal</keyword>
<evidence type="ECO:0000256" key="5">
    <source>
        <dbReference type="ARBA" id="ARBA00022833"/>
    </source>
</evidence>
<feature type="compositionally biased region" description="Pro residues" evidence="6">
    <location>
        <begin position="301"/>
        <end position="311"/>
    </location>
</feature>
<dbReference type="InterPro" id="IPR013517">
    <property type="entry name" value="FG-GAP"/>
</dbReference>
<dbReference type="EMBL" id="NIDE01000004">
    <property type="protein sequence ID" value="OWK43202.1"/>
    <property type="molecule type" value="Genomic_DNA"/>
</dbReference>
<dbReference type="Pfam" id="PF00413">
    <property type="entry name" value="Peptidase_M10"/>
    <property type="match status" value="1"/>
</dbReference>
<keyword evidence="9" id="KW-1185">Reference proteome</keyword>
<feature type="compositionally biased region" description="Low complexity" evidence="6">
    <location>
        <begin position="284"/>
        <end position="300"/>
    </location>
</feature>
<organism evidence="8 9">
    <name type="scientific">Fimbriiglobus ruber</name>
    <dbReference type="NCBI Taxonomy" id="1908690"/>
    <lineage>
        <taxon>Bacteria</taxon>
        <taxon>Pseudomonadati</taxon>
        <taxon>Planctomycetota</taxon>
        <taxon>Planctomycetia</taxon>
        <taxon>Gemmatales</taxon>
        <taxon>Gemmataceae</taxon>
        <taxon>Fimbriiglobus</taxon>
    </lineage>
</organism>
<dbReference type="Proteomes" id="UP000214646">
    <property type="component" value="Unassembled WGS sequence"/>
</dbReference>
<feature type="region of interest" description="Disordered" evidence="6">
    <location>
        <begin position="284"/>
        <end position="370"/>
    </location>
</feature>
<feature type="domain" description="Peptidase M10 metallopeptidase" evidence="7">
    <location>
        <begin position="154"/>
        <end position="207"/>
    </location>
</feature>
<proteinExistence type="predicted"/>
<evidence type="ECO:0000256" key="3">
    <source>
        <dbReference type="ARBA" id="ARBA00022729"/>
    </source>
</evidence>
<accession>A0A225DP77</accession>
<evidence type="ECO:0000256" key="2">
    <source>
        <dbReference type="ARBA" id="ARBA00022723"/>
    </source>
</evidence>
<comment type="caution">
    <text evidence="8">The sequence shown here is derived from an EMBL/GenBank/DDBJ whole genome shotgun (WGS) entry which is preliminary data.</text>
</comment>
<dbReference type="InterPro" id="IPR028994">
    <property type="entry name" value="Integrin_alpha_N"/>
</dbReference>
<gene>
    <name evidence="8" type="ORF">FRUB_02801</name>
</gene>
<dbReference type="SUPFAM" id="SSF55486">
    <property type="entry name" value="Metalloproteases ('zincins'), catalytic domain"/>
    <property type="match status" value="1"/>
</dbReference>
<dbReference type="RefSeq" id="WP_088254088.1">
    <property type="nucleotide sequence ID" value="NZ_NIDE01000004.1"/>
</dbReference>
<dbReference type="InterPro" id="IPR024079">
    <property type="entry name" value="MetalloPept_cat_dom_sf"/>
</dbReference>
<keyword evidence="4" id="KW-0378">Hydrolase</keyword>
<dbReference type="Gene3D" id="3.40.390.10">
    <property type="entry name" value="Collagenase (Catalytic Domain)"/>
    <property type="match status" value="1"/>
</dbReference>
<dbReference type="Pfam" id="PF13517">
    <property type="entry name" value="FG-GAP_3"/>
    <property type="match status" value="1"/>
</dbReference>
<keyword evidence="2" id="KW-0479">Metal-binding</keyword>
<reference evidence="9" key="1">
    <citation type="submission" date="2017-06" db="EMBL/GenBank/DDBJ databases">
        <title>Genome analysis of Fimbriiglobus ruber SP5, the first member of the order Planctomycetales with confirmed chitinolytic capability.</title>
        <authorList>
            <person name="Ravin N.V."/>
            <person name="Rakitin A.L."/>
            <person name="Ivanova A.A."/>
            <person name="Beletsky A.V."/>
            <person name="Kulichevskaya I.S."/>
            <person name="Mardanov A.V."/>
            <person name="Dedysh S.N."/>
        </authorList>
    </citation>
    <scope>NUCLEOTIDE SEQUENCE [LARGE SCALE GENOMIC DNA]</scope>
    <source>
        <strain evidence="9">SP5</strain>
    </source>
</reference>
<dbReference type="InterPro" id="IPR001818">
    <property type="entry name" value="Pept_M10_metallopeptidase"/>
</dbReference>
<dbReference type="Gene3D" id="2.130.10.130">
    <property type="entry name" value="Integrin alpha, N-terminal"/>
    <property type="match status" value="1"/>
</dbReference>
<keyword evidence="1" id="KW-0645">Protease</keyword>
<dbReference type="GO" id="GO:0004222">
    <property type="term" value="F:metalloendopeptidase activity"/>
    <property type="evidence" value="ECO:0007669"/>
    <property type="project" value="InterPro"/>
</dbReference>
<dbReference type="GO" id="GO:0008270">
    <property type="term" value="F:zinc ion binding"/>
    <property type="evidence" value="ECO:0007669"/>
    <property type="project" value="InterPro"/>
</dbReference>
<evidence type="ECO:0000313" key="8">
    <source>
        <dbReference type="EMBL" id="OWK43202.1"/>
    </source>
</evidence>
<evidence type="ECO:0000256" key="1">
    <source>
        <dbReference type="ARBA" id="ARBA00022670"/>
    </source>
</evidence>
<dbReference type="AlphaFoldDB" id="A0A225DP77"/>